<keyword evidence="8" id="KW-1185">Reference proteome</keyword>
<dbReference type="EMBL" id="WHZY01000003">
    <property type="protein sequence ID" value="NEG77896.1"/>
    <property type="molecule type" value="Genomic_DNA"/>
</dbReference>
<gene>
    <name evidence="7" type="ORF">GFD22_02670</name>
</gene>
<dbReference type="InterPro" id="IPR006101">
    <property type="entry name" value="Glyco_hydro_2"/>
</dbReference>
<dbReference type="Pfam" id="PF00703">
    <property type="entry name" value="Glyco_hydro_2"/>
    <property type="match status" value="1"/>
</dbReference>
<dbReference type="SUPFAM" id="SSF51445">
    <property type="entry name" value="(Trans)glycosidases"/>
    <property type="match status" value="1"/>
</dbReference>
<name>A0A7K3TG44_9BIFI</name>
<evidence type="ECO:0000256" key="3">
    <source>
        <dbReference type="ARBA" id="ARBA00023295"/>
    </source>
</evidence>
<dbReference type="InterPro" id="IPR008979">
    <property type="entry name" value="Galactose-bd-like_sf"/>
</dbReference>
<evidence type="ECO:0000259" key="5">
    <source>
        <dbReference type="Pfam" id="PF02836"/>
    </source>
</evidence>
<dbReference type="AlphaFoldDB" id="A0A7K3TG44"/>
<dbReference type="GO" id="GO:0004553">
    <property type="term" value="F:hydrolase activity, hydrolyzing O-glycosyl compounds"/>
    <property type="evidence" value="ECO:0007669"/>
    <property type="project" value="InterPro"/>
</dbReference>
<keyword evidence="2" id="KW-0378">Hydrolase</keyword>
<dbReference type="InterPro" id="IPR017853">
    <property type="entry name" value="GH"/>
</dbReference>
<dbReference type="RefSeq" id="WP_152350475.1">
    <property type="nucleotide sequence ID" value="NZ_WBSN01000009.1"/>
</dbReference>
<dbReference type="Gene3D" id="2.60.40.10">
    <property type="entry name" value="Immunoglobulins"/>
    <property type="match status" value="3"/>
</dbReference>
<accession>A0A7K3TG44</accession>
<evidence type="ECO:0000256" key="1">
    <source>
        <dbReference type="ARBA" id="ARBA00007401"/>
    </source>
</evidence>
<dbReference type="SUPFAM" id="SSF49785">
    <property type="entry name" value="Galactose-binding domain-like"/>
    <property type="match status" value="1"/>
</dbReference>
<dbReference type="InterPro" id="IPR032311">
    <property type="entry name" value="DUF4982"/>
</dbReference>
<dbReference type="InterPro" id="IPR036156">
    <property type="entry name" value="Beta-gal/glucu_dom_sf"/>
</dbReference>
<feature type="domain" description="Glycoside hydrolase family 2 catalytic" evidence="5">
    <location>
        <begin position="309"/>
        <end position="456"/>
    </location>
</feature>
<comment type="similarity">
    <text evidence="1">Belongs to the glycosyl hydrolase 2 family.</text>
</comment>
<dbReference type="Pfam" id="PF16355">
    <property type="entry name" value="DUF4982"/>
    <property type="match status" value="1"/>
</dbReference>
<dbReference type="PANTHER" id="PTHR42732:SF1">
    <property type="entry name" value="BETA-MANNOSIDASE"/>
    <property type="match status" value="1"/>
</dbReference>
<evidence type="ECO:0000256" key="2">
    <source>
        <dbReference type="ARBA" id="ARBA00022801"/>
    </source>
</evidence>
<feature type="domain" description="DUF4982" evidence="6">
    <location>
        <begin position="730"/>
        <end position="783"/>
    </location>
</feature>
<evidence type="ECO:0000313" key="7">
    <source>
        <dbReference type="EMBL" id="NEG77896.1"/>
    </source>
</evidence>
<dbReference type="PANTHER" id="PTHR42732">
    <property type="entry name" value="BETA-GALACTOSIDASE"/>
    <property type="match status" value="1"/>
</dbReference>
<evidence type="ECO:0000259" key="6">
    <source>
        <dbReference type="Pfam" id="PF16355"/>
    </source>
</evidence>
<dbReference type="InterPro" id="IPR051913">
    <property type="entry name" value="GH2_Domain-Containing"/>
</dbReference>
<evidence type="ECO:0000313" key="8">
    <source>
        <dbReference type="Proteomes" id="UP000469763"/>
    </source>
</evidence>
<dbReference type="Pfam" id="PF02836">
    <property type="entry name" value="Glyco_hydro_2_C"/>
    <property type="match status" value="1"/>
</dbReference>
<proteinExistence type="inferred from homology"/>
<dbReference type="InterPro" id="IPR006103">
    <property type="entry name" value="Glyco_hydro_2_cat"/>
</dbReference>
<dbReference type="Proteomes" id="UP000469763">
    <property type="component" value="Unassembled WGS sequence"/>
</dbReference>
<dbReference type="GO" id="GO:0005975">
    <property type="term" value="P:carbohydrate metabolic process"/>
    <property type="evidence" value="ECO:0007669"/>
    <property type="project" value="InterPro"/>
</dbReference>
<dbReference type="Gene3D" id="2.60.120.260">
    <property type="entry name" value="Galactose-binding domain-like"/>
    <property type="match status" value="1"/>
</dbReference>
<dbReference type="OrthoDB" id="9762066at2"/>
<reference evidence="7 8" key="1">
    <citation type="submission" date="2019-10" db="EMBL/GenBank/DDBJ databases">
        <title>Bifidobacterium from non-human primates.</title>
        <authorList>
            <person name="Modesto M."/>
        </authorList>
    </citation>
    <scope>NUCLEOTIDE SEQUENCE [LARGE SCALE GENOMIC DNA]</scope>
    <source>
        <strain evidence="7 8">TREC</strain>
    </source>
</reference>
<feature type="domain" description="Glycoside hydrolase family 2 immunoglobulin-like beta-sandwich" evidence="4">
    <location>
        <begin position="250"/>
        <end position="299"/>
    </location>
</feature>
<keyword evidence="3" id="KW-0326">Glycosidase</keyword>
<comment type="caution">
    <text evidence="7">The sequence shown here is derived from an EMBL/GenBank/DDBJ whole genome shotgun (WGS) entry which is preliminary data.</text>
</comment>
<organism evidence="7 8">
    <name type="scientific">Bifidobacterium avesanii</name>
    <dbReference type="NCBI Taxonomy" id="1798157"/>
    <lineage>
        <taxon>Bacteria</taxon>
        <taxon>Bacillati</taxon>
        <taxon>Actinomycetota</taxon>
        <taxon>Actinomycetes</taxon>
        <taxon>Bifidobacteriales</taxon>
        <taxon>Bifidobacteriaceae</taxon>
        <taxon>Bifidobacterium</taxon>
    </lineage>
</organism>
<dbReference type="InterPro" id="IPR006102">
    <property type="entry name" value="Ig-like_GH2"/>
</dbReference>
<dbReference type="SUPFAM" id="SSF49303">
    <property type="entry name" value="beta-Galactosidase/glucuronidase domain"/>
    <property type="match status" value="1"/>
</dbReference>
<protein>
    <submittedName>
        <fullName evidence="7">DUF4982 domain-containing protein</fullName>
    </submittedName>
</protein>
<dbReference type="Gene3D" id="3.20.20.80">
    <property type="entry name" value="Glycosidases"/>
    <property type="match status" value="1"/>
</dbReference>
<sequence>MKRSDWNQGWEFRTIGTATSTWRPVILPHDAMVHERRDPRTPNAYNTGYYPGGNYEYRRRFTVAEGDAERGMLLECEGAYPGALVTVNGRPAAEQHYGYGNFFVDLAPLVHAGENEITIAVDNTRLPNSRWYSGAGLYRPVWLWRGAGNAVAGNGTCMIRPDDVRVRTIAVERDGDGNVSASIGIRASVLGRGTGGDAATEPNLGGLRLRATIIPHDPSASSHRAHRGRHATVSVASASAPAPTPIEAEGPAGRELRVTVPSARLWSPDEPNLYLCRLTLLDPAIGAALDEHVERIGIRTLTCDARRGLRINGVRVPLNGGCVHHDNGILGAATWDQAEFRRARILKAAGFNAIRSAHNPLSKAFLDACDEVGLLVMDEAFDMWWMHKTSHDFAGRFRDDWDRELSAMVRKDRNHPCVVLYSIGNEIADTKSPRAAVMARRMVRRIRELDGTRPVIDCVNTISLMLAARTNAGPDEADPRVEGEPGLNTTLEHASGPALLTLIDRLMPLALRTGIMGRQTRGVFREVDVAGLNYCKQGPAYFHRRDPHRVFCASETYPQDIAYNWPAIKRLPYHIGDFVWTGWDYIGEASVSAWAYAGARDERGWAAQFGDRLGLSGIRTAPYRRYPALLGASGLIDITGHPTAQAYYRMVVTGALRRPVITVRPMTLLHGRHPSRRTLPSRLLDGTLNLLRLSGYDRRHGLNKTMRFIERGHDGVRSWSWPGFEERTAVVQVFSGGKSVRLLLNGRVVGEQPVWRCCAEFLLPYEPGELTAVALDADGREIARDAIRSAGPDARLAVTGAEWLESPYAEGPAAGGDAGMGRHRGGAIVYVDLALTDGGGEVRVADDRRLTVTLTDRARRAGVELLGAASANPITVDELASADGVAASCTTYFGRAQAVLRVPDAMPGTMSGALITVTAEGLPSVSWPHSDPQ</sequence>
<dbReference type="PRINTS" id="PR00132">
    <property type="entry name" value="GLHYDRLASE2"/>
</dbReference>
<evidence type="ECO:0000259" key="4">
    <source>
        <dbReference type="Pfam" id="PF00703"/>
    </source>
</evidence>
<dbReference type="InterPro" id="IPR013783">
    <property type="entry name" value="Ig-like_fold"/>
</dbReference>